<evidence type="ECO:0000313" key="8">
    <source>
        <dbReference type="EMBL" id="MBZ5712712.1"/>
    </source>
</evidence>
<keyword evidence="3 8" id="KW-0418">Kinase</keyword>
<dbReference type="SMART" id="SM00220">
    <property type="entry name" value="S_TKc"/>
    <property type="match status" value="1"/>
</dbReference>
<dbReference type="PROSITE" id="PS00108">
    <property type="entry name" value="PROTEIN_KINASE_ST"/>
    <property type="match status" value="1"/>
</dbReference>
<dbReference type="GO" id="GO:0016301">
    <property type="term" value="F:kinase activity"/>
    <property type="evidence" value="ECO:0007669"/>
    <property type="project" value="UniProtKB-KW"/>
</dbReference>
<dbReference type="Gene3D" id="1.10.510.10">
    <property type="entry name" value="Transferase(Phosphotransferase) domain 1"/>
    <property type="match status" value="1"/>
</dbReference>
<dbReference type="InterPro" id="IPR011009">
    <property type="entry name" value="Kinase-like_dom_sf"/>
</dbReference>
<feature type="compositionally biased region" description="Pro residues" evidence="6">
    <location>
        <begin position="385"/>
        <end position="394"/>
    </location>
</feature>
<feature type="compositionally biased region" description="Basic and acidic residues" evidence="6">
    <location>
        <begin position="456"/>
        <end position="466"/>
    </location>
</feature>
<comment type="caution">
    <text evidence="8">The sequence shown here is derived from an EMBL/GenBank/DDBJ whole genome shotgun (WGS) entry which is preliminary data.</text>
</comment>
<gene>
    <name evidence="8" type="ORF">K7C98_26010</name>
</gene>
<feature type="domain" description="Protein kinase" evidence="7">
    <location>
        <begin position="15"/>
        <end position="291"/>
    </location>
</feature>
<dbReference type="CDD" id="cd14014">
    <property type="entry name" value="STKc_PknB_like"/>
    <property type="match status" value="1"/>
</dbReference>
<name>A0ABS7TX49_9BACT</name>
<sequence length="573" mass="62541">MIEPDLSGRLVKDRYLLHRQIGSGGMATVYEATDKELHKRVAVKVLKEVWRSNTSMVARFHFEPRVTAQVRNEHLADVSDRGITDDGIPFFVMEFLEGRSLAQEFSDRPGPMPWLRVVELSLQICRALAAMHGQGLVHRDVKPGNVFLLRRGGQTGDFVKMLDLGIAKAVDASRDPQAHPRTGTAESAPFTPEYASPEQARGEKVDARSDLYSLGVVMYQLLTGRRPFVLGEGDDPWHLLEKHCKQPPPPMGFIAPDVDIPDKLEHVVLRCLEKKAAARWASAARLADALRAVEAAEREAREHDAGTKTAPYYPPEPPHALPRALHRALMLAHGFMLFSLSCMTMAMIELPGVRVLGELLRPVAEAKPRSPGPAVVLEVADEPDAPPVERPPVKTPEAGPVSPSEPLLANAPNIEAPLPTAPEPEQLPTAPKPEPEPSVDAAEEMTSNSSPKSVVRPRDESLRPKVGESTAKPRPPKKPPPDPKASAQQLVQKFLRKHKEQFAKCGERVAFEKDFSVQIWADAQGRITGTGVVTDANSIPGKCIQKALQGLVGRSIAGIKAAGPHTAIVRLPL</sequence>
<dbReference type="PANTHER" id="PTHR43289">
    <property type="entry name" value="MITOGEN-ACTIVATED PROTEIN KINASE KINASE KINASE 20-RELATED"/>
    <property type="match status" value="1"/>
</dbReference>
<keyword evidence="4 5" id="KW-0067">ATP-binding</keyword>
<dbReference type="Proteomes" id="UP001139031">
    <property type="component" value="Unassembled WGS sequence"/>
</dbReference>
<keyword evidence="1" id="KW-0808">Transferase</keyword>
<dbReference type="PROSITE" id="PS50011">
    <property type="entry name" value="PROTEIN_KINASE_DOM"/>
    <property type="match status" value="1"/>
</dbReference>
<evidence type="ECO:0000259" key="7">
    <source>
        <dbReference type="PROSITE" id="PS50011"/>
    </source>
</evidence>
<feature type="binding site" evidence="5">
    <location>
        <position position="44"/>
    </location>
    <ligand>
        <name>ATP</name>
        <dbReference type="ChEBI" id="CHEBI:30616"/>
    </ligand>
</feature>
<dbReference type="PANTHER" id="PTHR43289:SF6">
    <property type="entry name" value="SERINE_THREONINE-PROTEIN KINASE NEKL-3"/>
    <property type="match status" value="1"/>
</dbReference>
<dbReference type="Gene3D" id="3.30.200.20">
    <property type="entry name" value="Phosphorylase Kinase, domain 1"/>
    <property type="match status" value="1"/>
</dbReference>
<feature type="region of interest" description="Disordered" evidence="6">
    <location>
        <begin position="299"/>
        <end position="318"/>
    </location>
</feature>
<evidence type="ECO:0000256" key="6">
    <source>
        <dbReference type="SAM" id="MobiDB-lite"/>
    </source>
</evidence>
<proteinExistence type="predicted"/>
<reference evidence="8" key="1">
    <citation type="submission" date="2021-08" db="EMBL/GenBank/DDBJ databases">
        <authorList>
            <person name="Stevens D.C."/>
        </authorList>
    </citation>
    <scope>NUCLEOTIDE SEQUENCE</scope>
    <source>
        <strain evidence="8">DSM 53165</strain>
    </source>
</reference>
<evidence type="ECO:0000256" key="2">
    <source>
        <dbReference type="ARBA" id="ARBA00022741"/>
    </source>
</evidence>
<feature type="region of interest" description="Disordered" evidence="6">
    <location>
        <begin position="380"/>
        <end position="488"/>
    </location>
</feature>
<keyword evidence="9" id="KW-1185">Reference proteome</keyword>
<keyword evidence="2 5" id="KW-0547">Nucleotide-binding</keyword>
<dbReference type="EMBL" id="JAIRAU010000035">
    <property type="protein sequence ID" value="MBZ5712712.1"/>
    <property type="molecule type" value="Genomic_DNA"/>
</dbReference>
<dbReference type="SUPFAM" id="SSF56112">
    <property type="entry name" value="Protein kinase-like (PK-like)"/>
    <property type="match status" value="1"/>
</dbReference>
<feature type="region of interest" description="Disordered" evidence="6">
    <location>
        <begin position="172"/>
        <end position="202"/>
    </location>
</feature>
<evidence type="ECO:0000256" key="5">
    <source>
        <dbReference type="PROSITE-ProRule" id="PRU10141"/>
    </source>
</evidence>
<accession>A0ABS7TX49</accession>
<dbReference type="Pfam" id="PF00069">
    <property type="entry name" value="Pkinase"/>
    <property type="match status" value="1"/>
</dbReference>
<dbReference type="PROSITE" id="PS00107">
    <property type="entry name" value="PROTEIN_KINASE_ATP"/>
    <property type="match status" value="1"/>
</dbReference>
<evidence type="ECO:0000256" key="3">
    <source>
        <dbReference type="ARBA" id="ARBA00022777"/>
    </source>
</evidence>
<dbReference type="RefSeq" id="WP_224194467.1">
    <property type="nucleotide sequence ID" value="NZ_JAIRAU010000035.1"/>
</dbReference>
<organism evidence="8 9">
    <name type="scientific">Nannocystis pusilla</name>
    <dbReference type="NCBI Taxonomy" id="889268"/>
    <lineage>
        <taxon>Bacteria</taxon>
        <taxon>Pseudomonadati</taxon>
        <taxon>Myxococcota</taxon>
        <taxon>Polyangia</taxon>
        <taxon>Nannocystales</taxon>
        <taxon>Nannocystaceae</taxon>
        <taxon>Nannocystis</taxon>
    </lineage>
</organism>
<protein>
    <submittedName>
        <fullName evidence="8">Protein kinase</fullName>
    </submittedName>
</protein>
<dbReference type="InterPro" id="IPR017441">
    <property type="entry name" value="Protein_kinase_ATP_BS"/>
</dbReference>
<evidence type="ECO:0000256" key="1">
    <source>
        <dbReference type="ARBA" id="ARBA00022679"/>
    </source>
</evidence>
<evidence type="ECO:0000313" key="9">
    <source>
        <dbReference type="Proteomes" id="UP001139031"/>
    </source>
</evidence>
<dbReference type="InterPro" id="IPR000719">
    <property type="entry name" value="Prot_kinase_dom"/>
</dbReference>
<dbReference type="InterPro" id="IPR008271">
    <property type="entry name" value="Ser/Thr_kinase_AS"/>
</dbReference>
<evidence type="ECO:0000256" key="4">
    <source>
        <dbReference type="ARBA" id="ARBA00022840"/>
    </source>
</evidence>